<dbReference type="InterPro" id="IPR004942">
    <property type="entry name" value="Roadblock/LAMTOR2_dom"/>
</dbReference>
<organism evidence="2 3">
    <name type="scientific">Streptomyces canarius</name>
    <dbReference type="NCBI Taxonomy" id="285453"/>
    <lineage>
        <taxon>Bacteria</taxon>
        <taxon>Bacillati</taxon>
        <taxon>Actinomycetota</taxon>
        <taxon>Actinomycetes</taxon>
        <taxon>Kitasatosporales</taxon>
        <taxon>Streptomycetaceae</taxon>
        <taxon>Streptomyces</taxon>
    </lineage>
</organism>
<dbReference type="InterPro" id="IPR053141">
    <property type="entry name" value="Mycobact_SerProt_Inhib_Rv3364c"/>
</dbReference>
<dbReference type="Proteomes" id="UP000653644">
    <property type="component" value="Unassembled WGS sequence"/>
</dbReference>
<sequence length="141" mass="14504">MSSVPDPARPADLNRLLNDMVRCGPWAGHEIVVSVDGLLLASSEGPGRDHARQLSAVAAGFHGLAEDTGRHFGGDMVVRTVVEMEHGRLFVCAVGENACMAVLAPEGADVEVVASGMTRLAGRVGRHLGAGSLPPVVSATG</sequence>
<protein>
    <submittedName>
        <fullName evidence="2">Dynein regulation protein LC7</fullName>
    </submittedName>
</protein>
<dbReference type="Pfam" id="PF03259">
    <property type="entry name" value="Robl_LC7"/>
    <property type="match status" value="1"/>
</dbReference>
<feature type="domain" description="Roadblock/LAMTOR2" evidence="1">
    <location>
        <begin position="13"/>
        <end position="104"/>
    </location>
</feature>
<evidence type="ECO:0000313" key="2">
    <source>
        <dbReference type="EMBL" id="GHA68422.1"/>
    </source>
</evidence>
<dbReference type="RefSeq" id="WP_189894601.1">
    <property type="nucleotide sequence ID" value="NZ_BMVN01000065.1"/>
</dbReference>
<accession>A0ABQ3DBN1</accession>
<reference evidence="3" key="1">
    <citation type="journal article" date="2019" name="Int. J. Syst. Evol. Microbiol.">
        <title>The Global Catalogue of Microorganisms (GCM) 10K type strain sequencing project: providing services to taxonomists for standard genome sequencing and annotation.</title>
        <authorList>
            <consortium name="The Broad Institute Genomics Platform"/>
            <consortium name="The Broad Institute Genome Sequencing Center for Infectious Disease"/>
            <person name="Wu L."/>
            <person name="Ma J."/>
        </authorList>
    </citation>
    <scope>NUCLEOTIDE SEQUENCE [LARGE SCALE GENOMIC DNA]</scope>
    <source>
        <strain evidence="3">JCM 4733</strain>
    </source>
</reference>
<proteinExistence type="predicted"/>
<evidence type="ECO:0000259" key="1">
    <source>
        <dbReference type="SMART" id="SM00960"/>
    </source>
</evidence>
<dbReference type="Gene3D" id="3.30.450.30">
    <property type="entry name" value="Dynein light chain 2a, cytoplasmic"/>
    <property type="match status" value="1"/>
</dbReference>
<dbReference type="PANTHER" id="PTHR36222:SF1">
    <property type="entry name" value="SERINE PROTEASE INHIBITOR RV3364C"/>
    <property type="match status" value="1"/>
</dbReference>
<dbReference type="EMBL" id="BMVN01000065">
    <property type="protein sequence ID" value="GHA68422.1"/>
    <property type="molecule type" value="Genomic_DNA"/>
</dbReference>
<dbReference type="SMART" id="SM00960">
    <property type="entry name" value="Robl_LC7"/>
    <property type="match status" value="1"/>
</dbReference>
<gene>
    <name evidence="2" type="ORF">GCM10010345_85120</name>
</gene>
<evidence type="ECO:0000313" key="3">
    <source>
        <dbReference type="Proteomes" id="UP000653644"/>
    </source>
</evidence>
<dbReference type="SUPFAM" id="SSF103196">
    <property type="entry name" value="Roadblock/LC7 domain"/>
    <property type="match status" value="1"/>
</dbReference>
<dbReference type="PANTHER" id="PTHR36222">
    <property type="entry name" value="SERINE PROTEASE INHIBITOR RV3364C"/>
    <property type="match status" value="1"/>
</dbReference>
<keyword evidence="3" id="KW-1185">Reference proteome</keyword>
<name>A0ABQ3DBN1_9ACTN</name>
<comment type="caution">
    <text evidence="2">The sequence shown here is derived from an EMBL/GenBank/DDBJ whole genome shotgun (WGS) entry which is preliminary data.</text>
</comment>